<dbReference type="WBParaSite" id="PgR062_g002_t01">
    <property type="protein sequence ID" value="PgR062_g002_t01"/>
    <property type="gene ID" value="PgR062_g002"/>
</dbReference>
<dbReference type="AlphaFoldDB" id="A0A915BWP7"/>
<keyword evidence="1" id="KW-1133">Transmembrane helix</keyword>
<proteinExistence type="predicted"/>
<reference evidence="3" key="1">
    <citation type="submission" date="2022-11" db="UniProtKB">
        <authorList>
            <consortium name="WormBaseParasite"/>
        </authorList>
    </citation>
    <scope>IDENTIFICATION</scope>
</reference>
<accession>A0A915BWP7</accession>
<feature type="transmembrane region" description="Helical" evidence="1">
    <location>
        <begin position="99"/>
        <end position="116"/>
    </location>
</feature>
<dbReference type="Proteomes" id="UP000887569">
    <property type="component" value="Unplaced"/>
</dbReference>
<evidence type="ECO:0000256" key="1">
    <source>
        <dbReference type="SAM" id="Phobius"/>
    </source>
</evidence>
<evidence type="ECO:0000313" key="2">
    <source>
        <dbReference type="Proteomes" id="UP000887569"/>
    </source>
</evidence>
<organism evidence="2 3">
    <name type="scientific">Parascaris univalens</name>
    <name type="common">Nematode worm</name>
    <dbReference type="NCBI Taxonomy" id="6257"/>
    <lineage>
        <taxon>Eukaryota</taxon>
        <taxon>Metazoa</taxon>
        <taxon>Ecdysozoa</taxon>
        <taxon>Nematoda</taxon>
        <taxon>Chromadorea</taxon>
        <taxon>Rhabditida</taxon>
        <taxon>Spirurina</taxon>
        <taxon>Ascaridomorpha</taxon>
        <taxon>Ascaridoidea</taxon>
        <taxon>Ascarididae</taxon>
        <taxon>Parascaris</taxon>
    </lineage>
</organism>
<name>A0A915BWP7_PARUN</name>
<sequence length="117" mass="13413">MCCQLLGRFFLSSPPPSTPPPLLLILSSSLPTSLPLPLFQRNRSLPDSCHDQMFPIVRVLKALRRVLKHRLFYYQLTFHRSFPVLNAGSLRFAQRNGRCAFRMGFFMLGISAFVMLL</sequence>
<evidence type="ECO:0000313" key="3">
    <source>
        <dbReference type="WBParaSite" id="PgR062_g002_t01"/>
    </source>
</evidence>
<keyword evidence="1" id="KW-0472">Membrane</keyword>
<keyword evidence="2" id="KW-1185">Reference proteome</keyword>
<protein>
    <submittedName>
        <fullName evidence="3">Uncharacterized protein</fullName>
    </submittedName>
</protein>
<keyword evidence="1" id="KW-0812">Transmembrane</keyword>